<dbReference type="AlphaFoldDB" id="A0A830HVS7"/>
<dbReference type="Proteomes" id="UP000660262">
    <property type="component" value="Unassembled WGS sequence"/>
</dbReference>
<comment type="caution">
    <text evidence="2">The sequence shown here is derived from an EMBL/GenBank/DDBJ whole genome shotgun (WGS) entry which is preliminary data.</text>
</comment>
<accession>A0A830HVS7</accession>
<dbReference type="EMBL" id="BNJQ01000031">
    <property type="protein sequence ID" value="GHP10855.1"/>
    <property type="molecule type" value="Genomic_DNA"/>
</dbReference>
<evidence type="ECO:0000256" key="1">
    <source>
        <dbReference type="SAM" id="MobiDB-lite"/>
    </source>
</evidence>
<keyword evidence="3" id="KW-1185">Reference proteome</keyword>
<name>A0A830HVS7_9CHLO</name>
<evidence type="ECO:0000313" key="2">
    <source>
        <dbReference type="EMBL" id="GHP10855.1"/>
    </source>
</evidence>
<sequence length="207" mass="22607">MEQIGATVANMTNPNTNSGSAWQGKVMRSSGVPPLIQLYWAVPLPLLPPPSRNVPRLTTVKQSIPTTGYDYPLLLKSLFATVPEAEVRAVWEALKPVSTDVGYLDLCDAIGLPSHWGHPRLFGLFGTRGQKTGKKTLKYLQTTYEVEWERWSDIAKGATVELFWGAALGLVDIDVDGITPHFELGLCGNFRAKYNALEGDAGMCTAT</sequence>
<gene>
    <name evidence="2" type="ORF">PPROV_000958600</name>
</gene>
<reference evidence="2" key="1">
    <citation type="submission" date="2020-10" db="EMBL/GenBank/DDBJ databases">
        <title>Unveiling of a novel bifunctional photoreceptor, Dualchrome1, isolated from a cosmopolitan green alga.</title>
        <authorList>
            <person name="Suzuki S."/>
            <person name="Kawachi M."/>
        </authorList>
    </citation>
    <scope>NUCLEOTIDE SEQUENCE</scope>
    <source>
        <strain evidence="2">NIES 2893</strain>
    </source>
</reference>
<feature type="region of interest" description="Disordered" evidence="1">
    <location>
        <begin position="1"/>
        <end position="22"/>
    </location>
</feature>
<protein>
    <submittedName>
        <fullName evidence="2">Uncharacterized protein</fullName>
    </submittedName>
</protein>
<organism evidence="2 3">
    <name type="scientific">Pycnococcus provasolii</name>
    <dbReference type="NCBI Taxonomy" id="41880"/>
    <lineage>
        <taxon>Eukaryota</taxon>
        <taxon>Viridiplantae</taxon>
        <taxon>Chlorophyta</taxon>
        <taxon>Pseudoscourfieldiophyceae</taxon>
        <taxon>Pseudoscourfieldiales</taxon>
        <taxon>Pycnococcaceae</taxon>
        <taxon>Pycnococcus</taxon>
    </lineage>
</organism>
<feature type="compositionally biased region" description="Polar residues" evidence="1">
    <location>
        <begin position="9"/>
        <end position="21"/>
    </location>
</feature>
<proteinExistence type="predicted"/>
<evidence type="ECO:0000313" key="3">
    <source>
        <dbReference type="Proteomes" id="UP000660262"/>
    </source>
</evidence>